<dbReference type="Proteomes" id="UP000696280">
    <property type="component" value="Unassembled WGS sequence"/>
</dbReference>
<dbReference type="Pfam" id="PF08101">
    <property type="entry name" value="Msb1-Mug8_dom"/>
    <property type="match status" value="1"/>
</dbReference>
<proteinExistence type="predicted"/>
<keyword evidence="4" id="KW-1185">Reference proteome</keyword>
<dbReference type="InterPro" id="IPR012965">
    <property type="entry name" value="Msb1/Mug8_dom"/>
</dbReference>
<dbReference type="AlphaFoldDB" id="A0A9N9L1H8"/>
<dbReference type="PANTHER" id="PTHR28093:SF1">
    <property type="entry name" value="MORPHOGENESIS-RELATED PROTEIN MSB1"/>
    <property type="match status" value="1"/>
</dbReference>
<protein>
    <recommendedName>
        <fullName evidence="2">Meiotically up-regulated protein Msb1/Mug8 domain-containing protein</fullName>
    </recommendedName>
</protein>
<comment type="caution">
    <text evidence="3">The sequence shown here is derived from an EMBL/GenBank/DDBJ whole genome shotgun (WGS) entry which is preliminary data.</text>
</comment>
<gene>
    <name evidence="3" type="ORF">HYFRA_00003843</name>
</gene>
<feature type="compositionally biased region" description="Polar residues" evidence="1">
    <location>
        <begin position="306"/>
        <end position="316"/>
    </location>
</feature>
<feature type="compositionally biased region" description="Basic and acidic residues" evidence="1">
    <location>
        <begin position="337"/>
        <end position="348"/>
    </location>
</feature>
<feature type="region of interest" description="Disordered" evidence="1">
    <location>
        <begin position="297"/>
        <end position="348"/>
    </location>
</feature>
<reference evidence="3" key="1">
    <citation type="submission" date="2021-07" db="EMBL/GenBank/DDBJ databases">
        <authorList>
            <person name="Durling M."/>
        </authorList>
    </citation>
    <scope>NUCLEOTIDE SEQUENCE</scope>
</reference>
<evidence type="ECO:0000313" key="3">
    <source>
        <dbReference type="EMBL" id="CAG8956458.1"/>
    </source>
</evidence>
<dbReference type="EMBL" id="CAJVRL010000070">
    <property type="protein sequence ID" value="CAG8956458.1"/>
    <property type="molecule type" value="Genomic_DNA"/>
</dbReference>
<evidence type="ECO:0000259" key="2">
    <source>
        <dbReference type="Pfam" id="PF08101"/>
    </source>
</evidence>
<evidence type="ECO:0000313" key="4">
    <source>
        <dbReference type="Proteomes" id="UP000696280"/>
    </source>
</evidence>
<organism evidence="3 4">
    <name type="scientific">Hymenoscyphus fraxineus</name>
    <dbReference type="NCBI Taxonomy" id="746836"/>
    <lineage>
        <taxon>Eukaryota</taxon>
        <taxon>Fungi</taxon>
        <taxon>Dikarya</taxon>
        <taxon>Ascomycota</taxon>
        <taxon>Pezizomycotina</taxon>
        <taxon>Leotiomycetes</taxon>
        <taxon>Helotiales</taxon>
        <taxon>Helotiaceae</taxon>
        <taxon>Hymenoscyphus</taxon>
    </lineage>
</organism>
<dbReference type="OrthoDB" id="524326at2759"/>
<accession>A0A9N9L1H8</accession>
<dbReference type="InterPro" id="IPR037508">
    <property type="entry name" value="Msb1/Mug8"/>
</dbReference>
<name>A0A9N9L1H8_9HELO</name>
<evidence type="ECO:0000256" key="1">
    <source>
        <dbReference type="SAM" id="MobiDB-lite"/>
    </source>
</evidence>
<dbReference type="PANTHER" id="PTHR28093">
    <property type="entry name" value="MORPHOGENESIS-RELATED PROTEIN MSB1"/>
    <property type="match status" value="1"/>
</dbReference>
<feature type="domain" description="Meiotically up-regulated protein Msb1/Mug8" evidence="2">
    <location>
        <begin position="369"/>
        <end position="750"/>
    </location>
</feature>
<sequence>MEPFSVAGTCIALVGTITKVTTVLAGFVHDVRSARNELDAVSRELSSIKRCLELLARDFDNPERKRCPEQVQKQINGITINCSIVIVDIEKTLTKNDGTSLMKAARWATGGKEEIEKLRLNLEAHKCALDIALQFWELTVLNDIKTDTEKIYTNTSTIPEIKENTALILAEIAHLQERLPHDAVQNHTSQFMLGKYLDDLTSYAATVCDTFSDESQSRSSWEMATLPASSSTPWLQKSGIMAEEADESQAIIDMPVNLTNPLVTFESELLSPRQQFYLTSSSDYDFLQCCDQDAATPPKSDIIRPNRQSAAPSTINDVMPMLPRPPIGEDAASLSRDPPKLPSHERSTRTIGVHGSQMIDESSWSRLHVEPEDVQELLGAITAELKSRTLDIPLFLLPFRPVLGSCTEAQRFISKFFSPIYELHGFHLIQVLQILETVTLANLAKWSWSRLVGGIVTWKVYEAFCRVEMDSQMAMDSFVVSMARAVKNESRKKIVFDFFDLLATIATQADRNDFELLKLSRYAAWWAFEKTGSMCEFQTQYREWLKAADATSHLFFGYLRAMAKPSTKMEFHVPLLPKALCGRLLKAEYPPKRKSLFGSRAKLIHTSVPHFSPTPQASIWRASYIPYSDNKQTLRKVLKLDNSARPFSTLECHRVLESISNDANSLPSWAGFIGNEFSGSLIPLNRRNINHTPAELAIVRSFEMDDAFWWVWMTSLGPEETRERRAIFQRCALVETHISHNQREWVVIEESLRVP</sequence>